<dbReference type="InterPro" id="IPR002110">
    <property type="entry name" value="Ankyrin_rpt"/>
</dbReference>
<feature type="repeat" description="ANK" evidence="3">
    <location>
        <begin position="119"/>
        <end position="151"/>
    </location>
</feature>
<comment type="caution">
    <text evidence="4">The sequence shown here is derived from an EMBL/GenBank/DDBJ whole genome shotgun (WGS) entry which is preliminary data.</text>
</comment>
<protein>
    <submittedName>
        <fullName evidence="4">Uncharacterized protein</fullName>
    </submittedName>
</protein>
<organism evidence="4 5">
    <name type="scientific">Protopolystoma xenopodis</name>
    <dbReference type="NCBI Taxonomy" id="117903"/>
    <lineage>
        <taxon>Eukaryota</taxon>
        <taxon>Metazoa</taxon>
        <taxon>Spiralia</taxon>
        <taxon>Lophotrochozoa</taxon>
        <taxon>Platyhelminthes</taxon>
        <taxon>Monogenea</taxon>
        <taxon>Polyopisthocotylea</taxon>
        <taxon>Polystomatidea</taxon>
        <taxon>Polystomatidae</taxon>
        <taxon>Protopolystoma</taxon>
    </lineage>
</organism>
<evidence type="ECO:0000256" key="3">
    <source>
        <dbReference type="PROSITE-ProRule" id="PRU00023"/>
    </source>
</evidence>
<sequence>MSSGVSRVVVPAPDFLVVKAQKKYASPSPNKISTVLTNVQRRNVQTLAPSACRDLTVFQMAAQGELIMLQSKLGTPGFFVDTQDANGFTPYLWACANGQKAAVELLLYHGADPMLTGDNGENGLLLAASRGHYDVALYLLRAGIPVDVSDELCNTALMFATSANHIAIVSLLLEWGADLTLQNAEGWTAYDFAVKRGSRASQRVIEKHIINILQGKP</sequence>
<dbReference type="SMART" id="SM00248">
    <property type="entry name" value="ANK"/>
    <property type="match status" value="3"/>
</dbReference>
<dbReference type="PANTHER" id="PTHR24173">
    <property type="entry name" value="ANKYRIN REPEAT CONTAINING"/>
    <property type="match status" value="1"/>
</dbReference>
<dbReference type="InterPro" id="IPR036770">
    <property type="entry name" value="Ankyrin_rpt-contain_sf"/>
</dbReference>
<evidence type="ECO:0000256" key="1">
    <source>
        <dbReference type="ARBA" id="ARBA00022737"/>
    </source>
</evidence>
<name>A0A3S5BPY7_9PLAT</name>
<dbReference type="PANTHER" id="PTHR24173:SF74">
    <property type="entry name" value="ANKYRIN REPEAT DOMAIN-CONTAINING PROTEIN 16"/>
    <property type="match status" value="1"/>
</dbReference>
<dbReference type="PROSITE" id="PS50088">
    <property type="entry name" value="ANK_REPEAT"/>
    <property type="match status" value="3"/>
</dbReference>
<keyword evidence="1" id="KW-0677">Repeat</keyword>
<dbReference type="Gene3D" id="1.25.40.20">
    <property type="entry name" value="Ankyrin repeat-containing domain"/>
    <property type="match status" value="1"/>
</dbReference>
<accession>A0A3S5BPY7</accession>
<dbReference type="EMBL" id="CAAALY010016178">
    <property type="protein sequence ID" value="VEL12892.1"/>
    <property type="molecule type" value="Genomic_DNA"/>
</dbReference>
<feature type="repeat" description="ANK" evidence="3">
    <location>
        <begin position="86"/>
        <end position="118"/>
    </location>
</feature>
<dbReference type="SUPFAM" id="SSF48403">
    <property type="entry name" value="Ankyrin repeat"/>
    <property type="match status" value="1"/>
</dbReference>
<gene>
    <name evidence="4" type="ORF">PXEA_LOCUS6332</name>
</gene>
<feature type="repeat" description="ANK" evidence="3">
    <location>
        <begin position="152"/>
        <end position="184"/>
    </location>
</feature>
<evidence type="ECO:0000313" key="5">
    <source>
        <dbReference type="Proteomes" id="UP000784294"/>
    </source>
</evidence>
<dbReference type="PROSITE" id="PS50297">
    <property type="entry name" value="ANK_REP_REGION"/>
    <property type="match status" value="3"/>
</dbReference>
<dbReference type="Pfam" id="PF12796">
    <property type="entry name" value="Ank_2"/>
    <property type="match status" value="1"/>
</dbReference>
<reference evidence="4" key="1">
    <citation type="submission" date="2018-11" db="EMBL/GenBank/DDBJ databases">
        <authorList>
            <consortium name="Pathogen Informatics"/>
        </authorList>
    </citation>
    <scope>NUCLEOTIDE SEQUENCE</scope>
</reference>
<evidence type="ECO:0000313" key="4">
    <source>
        <dbReference type="EMBL" id="VEL12892.1"/>
    </source>
</evidence>
<dbReference type="Pfam" id="PF00023">
    <property type="entry name" value="Ank"/>
    <property type="match status" value="1"/>
</dbReference>
<dbReference type="OrthoDB" id="9977361at2759"/>
<dbReference type="Proteomes" id="UP000784294">
    <property type="component" value="Unassembled WGS sequence"/>
</dbReference>
<dbReference type="AlphaFoldDB" id="A0A3S5BPY7"/>
<keyword evidence="2 3" id="KW-0040">ANK repeat</keyword>
<keyword evidence="5" id="KW-1185">Reference proteome</keyword>
<evidence type="ECO:0000256" key="2">
    <source>
        <dbReference type="ARBA" id="ARBA00023043"/>
    </source>
</evidence>
<proteinExistence type="predicted"/>